<evidence type="ECO:0000313" key="1">
    <source>
        <dbReference type="EMBL" id="KAJ3481913.1"/>
    </source>
</evidence>
<accession>A0ACC1QP94</accession>
<gene>
    <name evidence="1" type="ORF">NLG97_g7702</name>
</gene>
<dbReference type="EMBL" id="JANAKD010001219">
    <property type="protein sequence ID" value="KAJ3481913.1"/>
    <property type="molecule type" value="Genomic_DNA"/>
</dbReference>
<keyword evidence="2" id="KW-1185">Reference proteome</keyword>
<comment type="caution">
    <text evidence="1">The sequence shown here is derived from an EMBL/GenBank/DDBJ whole genome shotgun (WGS) entry which is preliminary data.</text>
</comment>
<name>A0ACC1QP94_9HYPO</name>
<reference evidence="1" key="1">
    <citation type="submission" date="2022-07" db="EMBL/GenBank/DDBJ databases">
        <title>Genome Sequence of Lecanicillium saksenae.</title>
        <authorList>
            <person name="Buettner E."/>
        </authorList>
    </citation>
    <scope>NUCLEOTIDE SEQUENCE</scope>
    <source>
        <strain evidence="1">VT-O1</strain>
    </source>
</reference>
<organism evidence="1 2">
    <name type="scientific">Lecanicillium saksenae</name>
    <dbReference type="NCBI Taxonomy" id="468837"/>
    <lineage>
        <taxon>Eukaryota</taxon>
        <taxon>Fungi</taxon>
        <taxon>Dikarya</taxon>
        <taxon>Ascomycota</taxon>
        <taxon>Pezizomycotina</taxon>
        <taxon>Sordariomycetes</taxon>
        <taxon>Hypocreomycetidae</taxon>
        <taxon>Hypocreales</taxon>
        <taxon>Cordycipitaceae</taxon>
        <taxon>Lecanicillium</taxon>
    </lineage>
</organism>
<proteinExistence type="predicted"/>
<dbReference type="Proteomes" id="UP001148737">
    <property type="component" value="Unassembled WGS sequence"/>
</dbReference>
<evidence type="ECO:0000313" key="2">
    <source>
        <dbReference type="Proteomes" id="UP001148737"/>
    </source>
</evidence>
<protein>
    <submittedName>
        <fullName evidence="1">Uncharacterized protein</fullName>
    </submittedName>
</protein>
<sequence length="473" mass="50944">MWIPPPPTPIPFLSQFQTSLSVGTIVSNLPNPRNGATSPPPSNNSQIFMNFSSLFTSTRPTGPRPEPLLACSPVAHQTTAHFKARPMSSLFPQPEGNALVPPADHFCPHLARFAAHESPPSPVKSHESTPRIGPVSSQTTGLPFGPLFYFAPHLVANLAQLALHTIRVPADEAQYQSKAIIGSPSALGQSISKQSDPYTDPYRLKAASTNRSPKAVTLHHLAQALTVETRVPTSNKCHRNNAFDIGHSILVELSSVIITNIAPAHLFYLASTSFISLKTHLYTSRFPYLYPTSPSMPARVTYFLSDDTLHQHHLHHDSKSSSMMPSATIAVRPPSRVQTQALLSPPIVAKLSSKQCSSGIHFFTTAVLLDGTGNVAEGLLDGTTAATGILLDATTMIFAFPDLSIADVGNYTIRLDVYGMYPESTDGATLIAQLETTEISVHDAPVPSQRPSSTERDMIRLARSAGVPLSPPH</sequence>